<dbReference type="Proteomes" id="UP000593572">
    <property type="component" value="Unassembled WGS sequence"/>
</dbReference>
<evidence type="ECO:0000313" key="4">
    <source>
        <dbReference type="EMBL" id="MBA0553322.1"/>
    </source>
</evidence>
<keyword evidence="5" id="KW-1185">Reference proteome</keyword>
<evidence type="ECO:0000256" key="3">
    <source>
        <dbReference type="PIRSR" id="PIRSR606689-1"/>
    </source>
</evidence>
<evidence type="ECO:0008006" key="6">
    <source>
        <dbReference type="Google" id="ProtNLM"/>
    </source>
</evidence>
<proteinExistence type="predicted"/>
<evidence type="ECO:0000313" key="5">
    <source>
        <dbReference type="Proteomes" id="UP000593572"/>
    </source>
</evidence>
<organism evidence="4 5">
    <name type="scientific">Gossypium lobatum</name>
    <dbReference type="NCBI Taxonomy" id="34289"/>
    <lineage>
        <taxon>Eukaryota</taxon>
        <taxon>Viridiplantae</taxon>
        <taxon>Streptophyta</taxon>
        <taxon>Embryophyta</taxon>
        <taxon>Tracheophyta</taxon>
        <taxon>Spermatophyta</taxon>
        <taxon>Magnoliopsida</taxon>
        <taxon>eudicotyledons</taxon>
        <taxon>Gunneridae</taxon>
        <taxon>Pentapetalae</taxon>
        <taxon>rosids</taxon>
        <taxon>malvids</taxon>
        <taxon>Malvales</taxon>
        <taxon>Malvaceae</taxon>
        <taxon>Malvoideae</taxon>
        <taxon>Gossypium</taxon>
    </lineage>
</organism>
<comment type="caution">
    <text evidence="4">The sequence shown here is derived from an EMBL/GenBank/DDBJ whole genome shotgun (WGS) entry which is preliminary data.</text>
</comment>
<keyword evidence="1 3" id="KW-0547">Nucleotide-binding</keyword>
<feature type="binding site" evidence="3">
    <location>
        <begin position="37"/>
        <end position="40"/>
    </location>
    <ligand>
        <name>GTP</name>
        <dbReference type="ChEBI" id="CHEBI:37565"/>
    </ligand>
</feature>
<dbReference type="GO" id="GO:0003924">
    <property type="term" value="F:GTPase activity"/>
    <property type="evidence" value="ECO:0007669"/>
    <property type="project" value="InterPro"/>
</dbReference>
<dbReference type="EMBL" id="JABEZX010000004">
    <property type="protein sequence ID" value="MBA0553322.1"/>
    <property type="molecule type" value="Genomic_DNA"/>
</dbReference>
<dbReference type="PANTHER" id="PTHR45732:SF12">
    <property type="entry name" value="ADP-RIBOSYLATION FACTOR-LIKE PROTEIN 8C"/>
    <property type="match status" value="1"/>
</dbReference>
<dbReference type="GO" id="GO:0005525">
    <property type="term" value="F:GTP binding"/>
    <property type="evidence" value="ECO:0007669"/>
    <property type="project" value="UniProtKB-KW"/>
</dbReference>
<feature type="non-terminal residue" evidence="4">
    <location>
        <position position="1"/>
    </location>
</feature>
<dbReference type="InterPro" id="IPR006689">
    <property type="entry name" value="Small_GTPase_ARF/SAR"/>
</dbReference>
<gene>
    <name evidence="4" type="ORF">Golob_012512</name>
</gene>
<accession>A0A7J8LLY0</accession>
<keyword evidence="2 3" id="KW-0342">GTP-binding</keyword>
<dbReference type="PANTHER" id="PTHR45732">
    <property type="entry name" value="ADP-RIBOSYLATION FACTOR-LIKE PROTEIN 8"/>
    <property type="match status" value="1"/>
</dbReference>
<dbReference type="Pfam" id="PF00025">
    <property type="entry name" value="Arf"/>
    <property type="match status" value="1"/>
</dbReference>
<reference evidence="4 5" key="1">
    <citation type="journal article" date="2019" name="Genome Biol. Evol.">
        <title>Insights into the evolution of the New World diploid cottons (Gossypium, subgenus Houzingenia) based on genome sequencing.</title>
        <authorList>
            <person name="Grover C.E."/>
            <person name="Arick M.A. 2nd"/>
            <person name="Thrash A."/>
            <person name="Conover J.L."/>
            <person name="Sanders W.S."/>
            <person name="Peterson D.G."/>
            <person name="Frelichowski J.E."/>
            <person name="Scheffler J.A."/>
            <person name="Scheffler B.E."/>
            <person name="Wendel J.F."/>
        </authorList>
    </citation>
    <scope>NUCLEOTIDE SEQUENCE [LARGE SCALE GENOMIC DNA]</scope>
    <source>
        <strain evidence="4">157</strain>
        <tissue evidence="4">Leaf</tissue>
    </source>
</reference>
<name>A0A7J8LLY0_9ROSI</name>
<sequence>YVVDAADRDGVPISRTELHDLLTKPSLSGIPLLVLGNKIDKSEALSKQALVDQLGLESISDRDVCCYMISCKDSVNIDVVIDWLIKHSRSAK</sequence>
<evidence type="ECO:0000256" key="2">
    <source>
        <dbReference type="ARBA" id="ARBA00023134"/>
    </source>
</evidence>
<dbReference type="Gene3D" id="3.40.50.300">
    <property type="entry name" value="P-loop containing nucleotide triphosphate hydrolases"/>
    <property type="match status" value="1"/>
</dbReference>
<protein>
    <recommendedName>
        <fullName evidence="6">ADP-ribosylation factor-like protein 8B</fullName>
    </recommendedName>
</protein>
<dbReference type="AlphaFoldDB" id="A0A7J8LLY0"/>
<evidence type="ECO:0000256" key="1">
    <source>
        <dbReference type="ARBA" id="ARBA00022741"/>
    </source>
</evidence>
<dbReference type="InterPro" id="IPR027417">
    <property type="entry name" value="P-loop_NTPase"/>
</dbReference>
<dbReference type="SUPFAM" id="SSF52540">
    <property type="entry name" value="P-loop containing nucleoside triphosphate hydrolases"/>
    <property type="match status" value="1"/>
</dbReference>